<sequence>MGLQSFEDGLGRMVEGVFSRAFKSNVRPIEIGRRLIKEIDSNRTVDMKGRRVVPNQFVVRLAPDDQAALTDIESALITELAEAVKEYCADENYHLRGPVSVTIEIDQSVGTGRIDVDSSVVKAGASEIVARVILPDDRKITLGKDTVIIGRLAECDIAFDDSNVSRRHAEIKALAGGYAVNDLGSTNGTKVNGVTITFERALRDGDIISVGSHSIRYEAQ</sequence>
<dbReference type="InterPro" id="IPR050923">
    <property type="entry name" value="Cell_Proc_Reg/RNA_Proc"/>
</dbReference>
<evidence type="ECO:0000313" key="6">
    <source>
        <dbReference type="EMBL" id="CAB4902817.1"/>
    </source>
</evidence>
<reference evidence="3" key="1">
    <citation type="submission" date="2020-05" db="EMBL/GenBank/DDBJ databases">
        <authorList>
            <person name="Chiriac C."/>
            <person name="Salcher M."/>
            <person name="Ghai R."/>
            <person name="Kavagutti S V."/>
        </authorList>
    </citation>
    <scope>NUCLEOTIDE SEQUENCE</scope>
</reference>
<gene>
    <name evidence="2" type="ORF">UFOPK2658_00559</name>
    <name evidence="3" type="ORF">UFOPK2880_00259</name>
    <name evidence="4" type="ORF">UFOPK3004_00619</name>
    <name evidence="5" type="ORF">UFOPK3304_00569</name>
    <name evidence="6" type="ORF">UFOPK3494_01028</name>
    <name evidence="7" type="ORF">UFOPK4134_01028</name>
</gene>
<organism evidence="3">
    <name type="scientific">freshwater metagenome</name>
    <dbReference type="NCBI Taxonomy" id="449393"/>
    <lineage>
        <taxon>unclassified sequences</taxon>
        <taxon>metagenomes</taxon>
        <taxon>ecological metagenomes</taxon>
    </lineage>
</organism>
<feature type="domain" description="FHA" evidence="1">
    <location>
        <begin position="147"/>
        <end position="196"/>
    </location>
</feature>
<dbReference type="Gene3D" id="3.30.2320.60">
    <property type="entry name" value="FhaA, phosphopeptide-binding domain (DUF3662)"/>
    <property type="match status" value="1"/>
</dbReference>
<dbReference type="EMBL" id="CAFBMF010000062">
    <property type="protein sequence ID" value="CAB4902817.1"/>
    <property type="molecule type" value="Genomic_DNA"/>
</dbReference>
<dbReference type="InterPro" id="IPR042287">
    <property type="entry name" value="FhaA_N_sf"/>
</dbReference>
<dbReference type="EMBL" id="CAEZZP010000008">
    <property type="protein sequence ID" value="CAB4763444.1"/>
    <property type="molecule type" value="Genomic_DNA"/>
</dbReference>
<evidence type="ECO:0000313" key="4">
    <source>
        <dbReference type="EMBL" id="CAB4800051.1"/>
    </source>
</evidence>
<dbReference type="CDD" id="cd00060">
    <property type="entry name" value="FHA"/>
    <property type="match status" value="1"/>
</dbReference>
<dbReference type="Pfam" id="PF12401">
    <property type="entry name" value="FhaA_N"/>
    <property type="match status" value="1"/>
</dbReference>
<dbReference type="Pfam" id="PF00498">
    <property type="entry name" value="FHA"/>
    <property type="match status" value="1"/>
</dbReference>
<evidence type="ECO:0000313" key="5">
    <source>
        <dbReference type="EMBL" id="CAB4863078.1"/>
    </source>
</evidence>
<dbReference type="InterPro" id="IPR022128">
    <property type="entry name" value="FhaA_N"/>
</dbReference>
<dbReference type="SUPFAM" id="SSF49879">
    <property type="entry name" value="SMAD/FHA domain"/>
    <property type="match status" value="1"/>
</dbReference>
<dbReference type="EMBL" id="CAFBPS010000073">
    <property type="protein sequence ID" value="CAB5031438.1"/>
    <property type="molecule type" value="Genomic_DNA"/>
</dbReference>
<dbReference type="AlphaFoldDB" id="A0A6J6UVW2"/>
<evidence type="ECO:0000313" key="3">
    <source>
        <dbReference type="EMBL" id="CAB4763444.1"/>
    </source>
</evidence>
<dbReference type="PANTHER" id="PTHR23308">
    <property type="entry name" value="NUCLEAR INHIBITOR OF PROTEIN PHOSPHATASE-1"/>
    <property type="match status" value="1"/>
</dbReference>
<dbReference type="Gene3D" id="2.60.200.20">
    <property type="match status" value="1"/>
</dbReference>
<dbReference type="PROSITE" id="PS50006">
    <property type="entry name" value="FHA_DOMAIN"/>
    <property type="match status" value="1"/>
</dbReference>
<evidence type="ECO:0000313" key="2">
    <source>
        <dbReference type="EMBL" id="CAB4713574.1"/>
    </source>
</evidence>
<protein>
    <submittedName>
        <fullName evidence="3">Unannotated protein</fullName>
    </submittedName>
</protein>
<dbReference type="SMART" id="SM00240">
    <property type="entry name" value="FHA"/>
    <property type="match status" value="1"/>
</dbReference>
<dbReference type="InterPro" id="IPR000253">
    <property type="entry name" value="FHA_dom"/>
</dbReference>
<dbReference type="EMBL" id="CAEZYH010000013">
    <property type="protein sequence ID" value="CAB4713574.1"/>
    <property type="molecule type" value="Genomic_DNA"/>
</dbReference>
<dbReference type="InterPro" id="IPR008984">
    <property type="entry name" value="SMAD_FHA_dom_sf"/>
</dbReference>
<proteinExistence type="predicted"/>
<name>A0A6J6UVW2_9ZZZZ</name>
<dbReference type="EMBL" id="CAFBLJ010000020">
    <property type="protein sequence ID" value="CAB4863078.1"/>
    <property type="molecule type" value="Genomic_DNA"/>
</dbReference>
<evidence type="ECO:0000259" key="1">
    <source>
        <dbReference type="PROSITE" id="PS50006"/>
    </source>
</evidence>
<accession>A0A6J6UVW2</accession>
<evidence type="ECO:0000313" key="7">
    <source>
        <dbReference type="EMBL" id="CAB5031438.1"/>
    </source>
</evidence>
<dbReference type="EMBL" id="CAFAAL010000038">
    <property type="protein sequence ID" value="CAB4800051.1"/>
    <property type="molecule type" value="Genomic_DNA"/>
</dbReference>